<evidence type="ECO:0000259" key="1">
    <source>
        <dbReference type="Pfam" id="PF12770"/>
    </source>
</evidence>
<dbReference type="AlphaFoldDB" id="A0A8H3CX20"/>
<comment type="caution">
    <text evidence="2">The sequence shown here is derived from an EMBL/GenBank/DDBJ whole genome shotgun (WGS) entry which is preliminary data.</text>
</comment>
<gene>
    <name evidence="2" type="ORF">RDB_LOCUS153212</name>
</gene>
<accession>A0A8H3CX20</accession>
<dbReference type="PANTHER" id="PTHR19959:SF119">
    <property type="entry name" value="FUNGAL LIPASE-LIKE DOMAIN-CONTAINING PROTEIN"/>
    <property type="match status" value="1"/>
</dbReference>
<reference evidence="2" key="1">
    <citation type="submission" date="2021-01" db="EMBL/GenBank/DDBJ databases">
        <authorList>
            <person name="Kaushik A."/>
        </authorList>
    </citation>
    <scope>NUCLEOTIDE SEQUENCE</scope>
    <source>
        <strain evidence="2">AG4-R118</strain>
    </source>
</reference>
<proteinExistence type="predicted"/>
<dbReference type="Gene3D" id="1.25.40.10">
    <property type="entry name" value="Tetratricopeptide repeat domain"/>
    <property type="match status" value="4"/>
</dbReference>
<organism evidence="2 3">
    <name type="scientific">Rhizoctonia solani</name>
    <dbReference type="NCBI Taxonomy" id="456999"/>
    <lineage>
        <taxon>Eukaryota</taxon>
        <taxon>Fungi</taxon>
        <taxon>Dikarya</taxon>
        <taxon>Basidiomycota</taxon>
        <taxon>Agaricomycotina</taxon>
        <taxon>Agaricomycetes</taxon>
        <taxon>Cantharellales</taxon>
        <taxon>Ceratobasidiaceae</taxon>
        <taxon>Rhizoctonia</taxon>
    </lineage>
</organism>
<evidence type="ECO:0000313" key="2">
    <source>
        <dbReference type="EMBL" id="CAE6501068.1"/>
    </source>
</evidence>
<dbReference type="InterPro" id="IPR024983">
    <property type="entry name" value="CHAT_dom"/>
</dbReference>
<dbReference type="Proteomes" id="UP000663888">
    <property type="component" value="Unassembled WGS sequence"/>
</dbReference>
<sequence>MQGDFDEQRELEKVNNNIGTLTRELFGSFHDLPSAQSLLTRLGRYYHNRYDLLYEPDDLDKAVDYLSNARTLTLDGDPTLAKVLYYLAGAHGARSASLSLGRLSDVEKAIGCAEIAAELIPDGDPDLSTLFFNLADDYNSRFDYLGQVSDLGKIIMCRSRTLALTPEGDSELPSALYDLAHAFLVRFDRTSQPNDLDEAIKHLSRAVTLNLDSRPNLKLPILDKLGACFRSRFVSLGQMNDIEQAVELQSRALASTPDDHARMMVFLDSSGLYHKERFERDGELEDLEKSIEYESRELSITQEGDPRLWYTLYNLGGSHIHRYERLRESVDLEKVIEYRFRALVLTPVGHPKLPDILSCLGMYHNHRFDCLGEPSDLEKAIAYGNRALSLTSGGDSMLPELLGTLGMSYHLRFRRFGDLVDLDKSIEHQSRATTLAPHGTNTPMILSNLGGSHLARFDRLGELKDIDKAIEYGNRALTLTPDDHPDSITSLSVLAGSYMHRFQRLKDVGDITESIELQMRALSLCSDDNSHLADVLNNLGTTWCMLFERTSDPDLLEKGIEHQSRALSLTPDDHPSLATRLYHLGGCHSLRYGHFKMQQDAEIAIEYCSRALALTPNGHPWQLNIMGGLAQSLLQLYNHTGDQAHIQRSQDSYRSASQSSTTSPRLRFRIAKDWARLTSKYYPQNCIEAYQTIIDLLPQFIWLGAATDQRYEDLSMTEMLAENAASAAIRSTQYELALEWLEHARCVVWNQTLMLRSPLDQLQSVDPQLGHRLQSLAKQLHDAGSKSREAQTPFSVSMTPEEVAQQHRLLAKEYDELLAQARHLPGFEDFLRPMKAQDLFRAARNGPVVVINCHTDCCDALVIQQEQAKVSRIPLTAFSESKAKEFRRKMTASLRRKGVRERGFKMQQEPGYKDGMPIVLASLWYDIVKPILEFMGYMSNNASEGLPHITWCPTGTLSFLPLHAAGDYDVPRSRVFDYVISSYTPTLTALLTSTPRPLNSNCRVLAIGQAATPGRSPLPGTTKELEFLEAHAQHDTQFSQLMDHQATVTAVLDAMEQHDWVHLACHAHQNLKDPTKSGFFLHDGTLDIATINRRSFKNKGLAFLSACQTATGDENLPDEAVHLASGMLMAGYASVIATMWSVHDEDAPLVADKVYAQLMKEGGIRNGEAGKALHTAVAVLRETVGERKFERWVPYIHIGS</sequence>
<dbReference type="InterPro" id="IPR011990">
    <property type="entry name" value="TPR-like_helical_dom_sf"/>
</dbReference>
<dbReference type="PANTHER" id="PTHR19959">
    <property type="entry name" value="KINESIN LIGHT CHAIN"/>
    <property type="match status" value="1"/>
</dbReference>
<evidence type="ECO:0000313" key="3">
    <source>
        <dbReference type="Proteomes" id="UP000663888"/>
    </source>
</evidence>
<protein>
    <recommendedName>
        <fullName evidence="1">CHAT domain-containing protein</fullName>
    </recommendedName>
</protein>
<dbReference type="EMBL" id="CAJMWX010001657">
    <property type="protein sequence ID" value="CAE6501068.1"/>
    <property type="molecule type" value="Genomic_DNA"/>
</dbReference>
<dbReference type="SUPFAM" id="SSF81901">
    <property type="entry name" value="HCP-like"/>
    <property type="match status" value="2"/>
</dbReference>
<dbReference type="Pfam" id="PF12770">
    <property type="entry name" value="CHAT"/>
    <property type="match status" value="1"/>
</dbReference>
<name>A0A8H3CX20_9AGAM</name>
<feature type="domain" description="CHAT" evidence="1">
    <location>
        <begin position="922"/>
        <end position="1200"/>
    </location>
</feature>